<evidence type="ECO:0000313" key="2">
    <source>
        <dbReference type="RefSeq" id="XP_018021199.1"/>
    </source>
</evidence>
<gene>
    <name evidence="2" type="primary">LOC108677487</name>
</gene>
<name>A0A8B7P4Y3_HYAAZ</name>
<reference evidence="2" key="1">
    <citation type="submission" date="2025-08" db="UniProtKB">
        <authorList>
            <consortium name="RefSeq"/>
        </authorList>
    </citation>
    <scope>IDENTIFICATION</scope>
    <source>
        <tissue evidence="2">Whole organism</tissue>
    </source>
</reference>
<accession>A0A8B7P4Y3</accession>
<sequence>MQTLMPASARSLTSIALDLIPELETLFSEDSPFVDDSNAVKLTPETIDFASNMFAEFLPAVREAMKQQAVAQQRSLDPAVDSQFDKIGKVMPRIIRLIGAFATRPRVDPSVEPTLTDFTNTVVEEARSTASTALRQAADQITKAAENVAGNTKLIGTPVEPTKSAVQQIPVFEAETYSQNILAEPLQKSSAPAVTTFAAQAPSAVVNSFDFKFPSIPGNPAAEPGQLPSDGSVYYALPGGGYFYATGFAR</sequence>
<proteinExistence type="predicted"/>
<organism evidence="1 2">
    <name type="scientific">Hyalella azteca</name>
    <name type="common">Amphipod</name>
    <dbReference type="NCBI Taxonomy" id="294128"/>
    <lineage>
        <taxon>Eukaryota</taxon>
        <taxon>Metazoa</taxon>
        <taxon>Ecdysozoa</taxon>
        <taxon>Arthropoda</taxon>
        <taxon>Crustacea</taxon>
        <taxon>Multicrustacea</taxon>
        <taxon>Malacostraca</taxon>
        <taxon>Eumalacostraca</taxon>
        <taxon>Peracarida</taxon>
        <taxon>Amphipoda</taxon>
        <taxon>Senticaudata</taxon>
        <taxon>Talitrida</taxon>
        <taxon>Talitroidea</taxon>
        <taxon>Hyalellidae</taxon>
        <taxon>Hyalella</taxon>
    </lineage>
</organism>
<dbReference type="GeneID" id="108677487"/>
<dbReference type="RefSeq" id="XP_018021199.1">
    <property type="nucleotide sequence ID" value="XM_018165710.2"/>
</dbReference>
<dbReference type="AlphaFoldDB" id="A0A8B7P4Y3"/>
<protein>
    <submittedName>
        <fullName evidence="2">Uncharacterized protein LOC108677487</fullName>
    </submittedName>
</protein>
<dbReference type="KEGG" id="hazt:108677487"/>
<evidence type="ECO:0000313" key="1">
    <source>
        <dbReference type="Proteomes" id="UP000694843"/>
    </source>
</evidence>
<dbReference type="Proteomes" id="UP000694843">
    <property type="component" value="Unplaced"/>
</dbReference>
<keyword evidence="1" id="KW-1185">Reference proteome</keyword>
<dbReference type="OrthoDB" id="10471571at2759"/>